<protein>
    <submittedName>
        <fullName evidence="2">Uncharacterized protein</fullName>
    </submittedName>
</protein>
<sequence>MDKVAAVVLEKKLEDNLKKLEARSRSENKKLTQKKSPNGISVIEAFDVDLELEVSEVLMLNLRFLKTFADRKPNTIKEFVRFAGGLSASIDKLISFRTPTSNLSPKGLLQDQNDEVIEYIDVIEQMLVKAKGLTPQRPSSDNTQTKHTTLALPFCALCYKRVNQSPYYCRDHHSSRSALAYKKATRRLVSAVYRYSNDKSEKRNLNDYKRGDLTLTAELLYRWLALFSVQPRMAIGWLNHVDQTEPDWTGYAKVILEFSKIHYPKAYEMIKDLEINRASYEIWIVEIARSLGGEIEGNLWRLKDADIWLETSSNMQKSLTLLNCISRYEAFMVVCSFPIETGVIKGTNVDIEKRDRLKALLEERKVNPNITMNEIAKTLGISRTAVYKLKNKIC</sequence>
<keyword evidence="1" id="KW-0175">Coiled coil</keyword>
<reference evidence="2 3" key="1">
    <citation type="journal article" date="2018" name="Front. Microbiol.">
        <title>Phylogeny of Vibrio vulnificus from the Analysis of the Core-Genome: Implications for Intra-Species Taxonomy.</title>
        <authorList>
            <person name="Roig F.J."/>
            <person name="Gonzalez-Candelas F."/>
            <person name="Sanjuan E."/>
            <person name="Fouz B."/>
            <person name="Feil E.J."/>
            <person name="Llorens C."/>
            <person name="Baker-Austin C."/>
            <person name="Oliver J.D."/>
            <person name="Danin-Poleg Y."/>
            <person name="Gibas C.J."/>
            <person name="Kashi Y."/>
            <person name="Gulig P.A."/>
            <person name="Morrison S.S."/>
            <person name="Amaro C."/>
        </authorList>
    </citation>
    <scope>NUCLEOTIDE SEQUENCE [LARGE SCALE GENOMIC DNA]</scope>
    <source>
        <strain evidence="2 3">CECT4608</strain>
    </source>
</reference>
<dbReference type="Gene3D" id="1.10.10.10">
    <property type="entry name" value="Winged helix-like DNA-binding domain superfamily/Winged helix DNA-binding domain"/>
    <property type="match status" value="1"/>
</dbReference>
<evidence type="ECO:0000313" key="2">
    <source>
        <dbReference type="EMBL" id="POB42394.1"/>
    </source>
</evidence>
<dbReference type="RefSeq" id="WP_069504167.1">
    <property type="nucleotide sequence ID" value="NZ_PDGH01000146.1"/>
</dbReference>
<name>A0A2S3QX10_VIBVL</name>
<evidence type="ECO:0000313" key="3">
    <source>
        <dbReference type="Proteomes" id="UP000237466"/>
    </source>
</evidence>
<organism evidence="2 3">
    <name type="scientific">Vibrio vulnificus</name>
    <dbReference type="NCBI Taxonomy" id="672"/>
    <lineage>
        <taxon>Bacteria</taxon>
        <taxon>Pseudomonadati</taxon>
        <taxon>Pseudomonadota</taxon>
        <taxon>Gammaproteobacteria</taxon>
        <taxon>Vibrionales</taxon>
        <taxon>Vibrionaceae</taxon>
        <taxon>Vibrio</taxon>
    </lineage>
</organism>
<dbReference type="EMBL" id="PDGH01000146">
    <property type="protein sequence ID" value="POB42394.1"/>
    <property type="molecule type" value="Genomic_DNA"/>
</dbReference>
<evidence type="ECO:0000256" key="1">
    <source>
        <dbReference type="SAM" id="Coils"/>
    </source>
</evidence>
<feature type="coiled-coil region" evidence="1">
    <location>
        <begin position="3"/>
        <end position="30"/>
    </location>
</feature>
<dbReference type="AlphaFoldDB" id="A0A2S3QX10"/>
<gene>
    <name evidence="2" type="ORF">CRN52_23775</name>
</gene>
<dbReference type="Proteomes" id="UP000237466">
    <property type="component" value="Unassembled WGS sequence"/>
</dbReference>
<accession>A0A2S3QX10</accession>
<dbReference type="InterPro" id="IPR036388">
    <property type="entry name" value="WH-like_DNA-bd_sf"/>
</dbReference>
<proteinExistence type="predicted"/>
<comment type="caution">
    <text evidence="2">The sequence shown here is derived from an EMBL/GenBank/DDBJ whole genome shotgun (WGS) entry which is preliminary data.</text>
</comment>